<gene>
    <name evidence="2" type="ORF">CVH13_00800</name>
</gene>
<organism evidence="2 3">
    <name type="scientific">Dehalococcoides mccartyi</name>
    <dbReference type="NCBI Taxonomy" id="61435"/>
    <lineage>
        <taxon>Bacteria</taxon>
        <taxon>Bacillati</taxon>
        <taxon>Chloroflexota</taxon>
        <taxon>Dehalococcoidia</taxon>
        <taxon>Dehalococcoidales</taxon>
        <taxon>Dehalococcoidaceae</taxon>
        <taxon>Dehalococcoides</taxon>
    </lineage>
</organism>
<dbReference type="PANTHER" id="PTHR33164">
    <property type="entry name" value="TRANSCRIPTIONAL REGULATOR, MARR FAMILY"/>
    <property type="match status" value="1"/>
</dbReference>
<dbReference type="Pfam" id="PF01047">
    <property type="entry name" value="MarR"/>
    <property type="match status" value="1"/>
</dbReference>
<dbReference type="SUPFAM" id="SSF46785">
    <property type="entry name" value="Winged helix' DNA-binding domain"/>
    <property type="match status" value="1"/>
</dbReference>
<dbReference type="GO" id="GO:0006950">
    <property type="term" value="P:response to stress"/>
    <property type="evidence" value="ECO:0007669"/>
    <property type="project" value="TreeGrafter"/>
</dbReference>
<dbReference type="PRINTS" id="PR00598">
    <property type="entry name" value="HTHMARR"/>
</dbReference>
<accession>A0A2J1DY00</accession>
<dbReference type="InterPro" id="IPR039422">
    <property type="entry name" value="MarR/SlyA-like"/>
</dbReference>
<sequence length="159" mass="18140">MAEQQFQNEADTGRDELLQQLLERMFSLMRHVQRDVSVIKPSLSHPQARLVFIINKYDDSGISVKELARLTSVTPGAITQLIDALIDKKLITRETDTADRRSIKLKLTSAARKEIHQFRKDFFSSIAEKFNVLSTDELQELVSLITKVSPEPVTKEDMP</sequence>
<dbReference type="GO" id="GO:0003700">
    <property type="term" value="F:DNA-binding transcription factor activity"/>
    <property type="evidence" value="ECO:0007669"/>
    <property type="project" value="InterPro"/>
</dbReference>
<proteinExistence type="predicted"/>
<dbReference type="SMART" id="SM00347">
    <property type="entry name" value="HTH_MARR"/>
    <property type="match status" value="1"/>
</dbReference>
<protein>
    <submittedName>
        <fullName evidence="2">MarR family transcriptional regulator</fullName>
    </submittedName>
</protein>
<evidence type="ECO:0000313" key="3">
    <source>
        <dbReference type="Proteomes" id="UP000233649"/>
    </source>
</evidence>
<dbReference type="PANTHER" id="PTHR33164:SF57">
    <property type="entry name" value="MARR-FAMILY TRANSCRIPTIONAL REGULATOR"/>
    <property type="match status" value="1"/>
</dbReference>
<name>A0A2J1DY00_9CHLR</name>
<evidence type="ECO:0000259" key="1">
    <source>
        <dbReference type="PROSITE" id="PS50995"/>
    </source>
</evidence>
<dbReference type="PROSITE" id="PS50995">
    <property type="entry name" value="HTH_MARR_2"/>
    <property type="match status" value="1"/>
</dbReference>
<dbReference type="InterPro" id="IPR036390">
    <property type="entry name" value="WH_DNA-bd_sf"/>
</dbReference>
<reference evidence="2 3" key="1">
    <citation type="journal article" date="2017" name="FEMS Microbiol. Ecol.">
        <title>Reconstructed genomes of novel Dehalococcoides mccartyi strains from 1,2,3,4-tetrachlorodibenzo-p-dioxin-dechlorinating enrichment cultures reveal divergent reductive dehalogenase gene profiles.</title>
        <authorList>
            <person name="Dam H.T."/>
            <person name="Vollmers J."/>
            <person name="Kaster A.K."/>
            <person name="Haggblom M.M."/>
        </authorList>
    </citation>
    <scope>NUCLEOTIDE SEQUENCE [LARGE SCALE GENOMIC DNA]</scope>
    <source>
        <strain evidence="2 3">H1-3-2.001</strain>
    </source>
</reference>
<dbReference type="InterPro" id="IPR000835">
    <property type="entry name" value="HTH_MarR-typ"/>
</dbReference>
<dbReference type="Gene3D" id="1.10.10.10">
    <property type="entry name" value="Winged helix-like DNA-binding domain superfamily/Winged helix DNA-binding domain"/>
    <property type="match status" value="1"/>
</dbReference>
<comment type="caution">
    <text evidence="2">The sequence shown here is derived from an EMBL/GenBank/DDBJ whole genome shotgun (WGS) entry which is preliminary data.</text>
</comment>
<dbReference type="EMBL" id="PHFD01000152">
    <property type="protein sequence ID" value="PKH47006.1"/>
    <property type="molecule type" value="Genomic_DNA"/>
</dbReference>
<dbReference type="AlphaFoldDB" id="A0A2J1DY00"/>
<evidence type="ECO:0000313" key="2">
    <source>
        <dbReference type="EMBL" id="PKH47006.1"/>
    </source>
</evidence>
<dbReference type="Proteomes" id="UP000233649">
    <property type="component" value="Unassembled WGS sequence"/>
</dbReference>
<dbReference type="InterPro" id="IPR036388">
    <property type="entry name" value="WH-like_DNA-bd_sf"/>
</dbReference>
<feature type="domain" description="HTH marR-type" evidence="1">
    <location>
        <begin position="15"/>
        <end position="150"/>
    </location>
</feature>